<keyword evidence="3 6" id="KW-0812">Transmembrane</keyword>
<feature type="transmembrane region" description="Helical" evidence="6">
    <location>
        <begin position="139"/>
        <end position="157"/>
    </location>
</feature>
<evidence type="ECO:0000256" key="2">
    <source>
        <dbReference type="ARBA" id="ARBA00022475"/>
    </source>
</evidence>
<sequence>MSKRSVKPLIPVLSLLFALLAGSLIIAATGSDPLEVWQKMLRSTFASGYGIGQVLFRATTLIFTGLAVALPFRVRLFNIGGEGQLLMGAFAAALCGIALPASTPAMIAIPTLLLSAMSAGAGWALIAGWLKVRRGVNEVISSIMLNFIALAITGYLLTNRFAVPSTVHTPVIAPGGWLPDFDTLFRLGWHSPANFSLFIALAVTAGAAVLLYRSRYGYDMIAAGLNADAARHAGIATDRHTLGAMAMGGAMAGLAASNLVLGYKHWFEAGLSTGAGFMGIAVALLAGANPAGIIASALLFAWLDYGGLAVNTLVPKDIFMMVQAITILSIISFPALLGTRLKREKE</sequence>
<comment type="subcellular location">
    <subcellularLocation>
        <location evidence="1">Cell membrane</location>
        <topology evidence="1">Multi-pass membrane protein</topology>
    </subcellularLocation>
</comment>
<name>A0A1D8D567_CHLLM</name>
<dbReference type="CDD" id="cd06580">
    <property type="entry name" value="TM_PBP1_transp_TpRbsC_like"/>
    <property type="match status" value="1"/>
</dbReference>
<feature type="transmembrane region" description="Helical" evidence="6">
    <location>
        <begin position="107"/>
        <end position="127"/>
    </location>
</feature>
<dbReference type="Proteomes" id="UP000095185">
    <property type="component" value="Chromosome"/>
</dbReference>
<dbReference type="EMBL" id="CP017305">
    <property type="protein sequence ID" value="AOS83574.1"/>
    <property type="molecule type" value="Genomic_DNA"/>
</dbReference>
<dbReference type="PANTHER" id="PTHR47089:SF1">
    <property type="entry name" value="GUANOSINE ABC TRANSPORTER PERMEASE PROTEIN NUPP"/>
    <property type="match status" value="1"/>
</dbReference>
<evidence type="ECO:0000256" key="6">
    <source>
        <dbReference type="SAM" id="Phobius"/>
    </source>
</evidence>
<feature type="transmembrane region" description="Helical" evidence="6">
    <location>
        <begin position="51"/>
        <end position="72"/>
    </location>
</feature>
<dbReference type="PANTHER" id="PTHR47089">
    <property type="entry name" value="ABC TRANSPORTER, PERMEASE PROTEIN"/>
    <property type="match status" value="1"/>
</dbReference>
<keyword evidence="2" id="KW-1003">Cell membrane</keyword>
<evidence type="ECO:0000313" key="8">
    <source>
        <dbReference type="Proteomes" id="UP000095185"/>
    </source>
</evidence>
<evidence type="ECO:0000256" key="4">
    <source>
        <dbReference type="ARBA" id="ARBA00022989"/>
    </source>
</evidence>
<keyword evidence="5 6" id="KW-0472">Membrane</keyword>
<reference evidence="7" key="1">
    <citation type="submission" date="2016-09" db="EMBL/GenBank/DDBJ databases">
        <title>Genome sequence of Chlorobaculum limnaeum.</title>
        <authorList>
            <person name="Liu Z."/>
            <person name="Tank M."/>
            <person name="Bryant D.A."/>
        </authorList>
    </citation>
    <scope>NUCLEOTIDE SEQUENCE [LARGE SCALE GENOMIC DNA]</scope>
    <source>
        <strain evidence="7">DSM 1677</strain>
    </source>
</reference>
<evidence type="ECO:0000313" key="7">
    <source>
        <dbReference type="EMBL" id="AOS83574.1"/>
    </source>
</evidence>
<keyword evidence="4 6" id="KW-1133">Transmembrane helix</keyword>
<gene>
    <name evidence="7" type="ORF">BIU88_05090</name>
</gene>
<feature type="transmembrane region" description="Helical" evidence="6">
    <location>
        <begin position="84"/>
        <end position="101"/>
    </location>
</feature>
<dbReference type="KEGG" id="clz:BIU88_05090"/>
<dbReference type="Pfam" id="PF02653">
    <property type="entry name" value="BPD_transp_2"/>
    <property type="match status" value="1"/>
</dbReference>
<dbReference type="GO" id="GO:0005886">
    <property type="term" value="C:plasma membrane"/>
    <property type="evidence" value="ECO:0007669"/>
    <property type="project" value="UniProtKB-SubCell"/>
</dbReference>
<keyword evidence="8" id="KW-1185">Reference proteome</keyword>
<accession>A0A1D8D567</accession>
<dbReference type="InterPro" id="IPR001851">
    <property type="entry name" value="ABC_transp_permease"/>
</dbReference>
<organism evidence="7 8">
    <name type="scientific">Chlorobaculum limnaeum</name>
    <dbReference type="NCBI Taxonomy" id="274537"/>
    <lineage>
        <taxon>Bacteria</taxon>
        <taxon>Pseudomonadati</taxon>
        <taxon>Chlorobiota</taxon>
        <taxon>Chlorobiia</taxon>
        <taxon>Chlorobiales</taxon>
        <taxon>Chlorobiaceae</taxon>
        <taxon>Chlorobaculum</taxon>
    </lineage>
</organism>
<dbReference type="STRING" id="274537.BIU88_05090"/>
<dbReference type="GO" id="GO:0022857">
    <property type="term" value="F:transmembrane transporter activity"/>
    <property type="evidence" value="ECO:0007669"/>
    <property type="project" value="InterPro"/>
</dbReference>
<evidence type="ECO:0000256" key="5">
    <source>
        <dbReference type="ARBA" id="ARBA00023136"/>
    </source>
</evidence>
<protein>
    <submittedName>
        <fullName evidence="7">ABC transporter permease</fullName>
    </submittedName>
</protein>
<dbReference type="OrthoDB" id="45037at2"/>
<feature type="transmembrane region" description="Helical" evidence="6">
    <location>
        <begin position="318"/>
        <end position="337"/>
    </location>
</feature>
<feature type="transmembrane region" description="Helical" evidence="6">
    <location>
        <begin position="193"/>
        <end position="212"/>
    </location>
</feature>
<proteinExistence type="predicted"/>
<dbReference type="AlphaFoldDB" id="A0A1D8D567"/>
<evidence type="ECO:0000256" key="1">
    <source>
        <dbReference type="ARBA" id="ARBA00004651"/>
    </source>
</evidence>
<evidence type="ECO:0000256" key="3">
    <source>
        <dbReference type="ARBA" id="ARBA00022692"/>
    </source>
</evidence>
<dbReference type="RefSeq" id="WP_069809290.1">
    <property type="nucleotide sequence ID" value="NZ_CP017305.1"/>
</dbReference>